<protein>
    <submittedName>
        <fullName evidence="1">Uncharacterized protein</fullName>
    </submittedName>
</protein>
<sequence>MPPSWSLPHRLMLERRYNGPIPPADSPWAGDRDGLFLRLAAEQRRLAAARRRMLAADQALMDRGLRHGQEDLRFYRDQGVAWWRGRRD</sequence>
<dbReference type="Proteomes" id="UP000078428">
    <property type="component" value="Unassembled WGS sequence"/>
</dbReference>
<name>A0A178MN23_9PROT</name>
<dbReference type="RefSeq" id="WP_068492484.1">
    <property type="nucleotide sequence ID" value="NZ_LWQT01000055.1"/>
</dbReference>
<dbReference type="EMBL" id="LWQT01000055">
    <property type="protein sequence ID" value="OAN50172.1"/>
    <property type="molecule type" value="Genomic_DNA"/>
</dbReference>
<dbReference type="OrthoDB" id="7362857at2"/>
<gene>
    <name evidence="1" type="ORF">A6A04_01815</name>
</gene>
<dbReference type="AlphaFoldDB" id="A0A178MN23"/>
<accession>A0A178MN23</accession>
<evidence type="ECO:0000313" key="2">
    <source>
        <dbReference type="Proteomes" id="UP000078428"/>
    </source>
</evidence>
<dbReference type="STRING" id="1285242.A6A04_01815"/>
<evidence type="ECO:0000313" key="1">
    <source>
        <dbReference type="EMBL" id="OAN50172.1"/>
    </source>
</evidence>
<organism evidence="1 2">
    <name type="scientific">Paramagnetospirillum marisnigri</name>
    <dbReference type="NCBI Taxonomy" id="1285242"/>
    <lineage>
        <taxon>Bacteria</taxon>
        <taxon>Pseudomonadati</taxon>
        <taxon>Pseudomonadota</taxon>
        <taxon>Alphaproteobacteria</taxon>
        <taxon>Rhodospirillales</taxon>
        <taxon>Magnetospirillaceae</taxon>
        <taxon>Paramagnetospirillum</taxon>
    </lineage>
</organism>
<proteinExistence type="predicted"/>
<reference evidence="1 2" key="1">
    <citation type="submission" date="2016-04" db="EMBL/GenBank/DDBJ databases">
        <title>Draft genome sequence of freshwater magnetotactic bacteria Magnetospirillum marisnigri SP-1 and Magnetospirillum moscoviense BB-1.</title>
        <authorList>
            <person name="Koziaeva V."/>
            <person name="Dziuba M.V."/>
            <person name="Ivanov T.M."/>
            <person name="Kuznetsov B."/>
            <person name="Grouzdev D.S."/>
        </authorList>
    </citation>
    <scope>NUCLEOTIDE SEQUENCE [LARGE SCALE GENOMIC DNA]</scope>
    <source>
        <strain evidence="1 2">SP-1</strain>
    </source>
</reference>
<comment type="caution">
    <text evidence="1">The sequence shown here is derived from an EMBL/GenBank/DDBJ whole genome shotgun (WGS) entry which is preliminary data.</text>
</comment>
<keyword evidence="2" id="KW-1185">Reference proteome</keyword>